<name>A0A2G9GCK0_9LAMI</name>
<sequence>METICLQCGDRGFTNAFVYCVKCLDVAVHRYCLDVIPETFDEFVHWVCDDCEVEVQNQSRTRNKNVNGFSGVRTNEDEVVDAQRKNHVYKDGLPQSSDACTNHDLVEQDESSSDFPLIQLAGMKDKNKKAKDNRMQHDKLSNDTLERDKNKKRSITESNKSYEDRVKVNVIESARLASDSTLATKLNQNKGLESRDQKCMSLKPFDSDSNPHMAEHRIVLCNQSSESSKTKKRTEGLNLEYLCADMNADGRNFDPSNDHIENKESEYRSYIGFSNNLVISSAEPVLMPIWRGSFDIWNKEQDILDGLMAHLSSKACQKVYDAACEFQPVLRLEMLPKSNVWPKSFETSEPSGDNIALYFFPSKISERVFDDLVEKMMGEELALKAIMKNAELLIFTSTELPLLYWRFQGKHYLWGVFRGKQSPPLQSNSCAMELVHNPTMQADSSNRIHVKTKRCGDQSPVSPLSKASSYGSGAC</sequence>
<dbReference type="Proteomes" id="UP000231279">
    <property type="component" value="Unassembled WGS sequence"/>
</dbReference>
<keyword evidence="5" id="KW-0804">Transcription</keyword>
<dbReference type="InterPro" id="IPR056280">
    <property type="entry name" value="AIPP2-like_SPOC"/>
</dbReference>
<evidence type="ECO:0000256" key="4">
    <source>
        <dbReference type="ARBA" id="ARBA00023015"/>
    </source>
</evidence>
<feature type="domain" description="AIPP2-like SPOC-like" evidence="7">
    <location>
        <begin position="290"/>
        <end position="417"/>
    </location>
</feature>
<dbReference type="PANTHER" id="PTHR33304:SF18">
    <property type="entry name" value="CHROMATIN REGULATOR PHD FAMILY-RELATED"/>
    <property type="match status" value="1"/>
</dbReference>
<dbReference type="STRING" id="429701.A0A2G9GCK0"/>
<proteinExistence type="predicted"/>
<keyword evidence="1" id="KW-0479">Metal-binding</keyword>
<dbReference type="InterPro" id="IPR011011">
    <property type="entry name" value="Znf_FYVE_PHD"/>
</dbReference>
<dbReference type="GO" id="GO:0034244">
    <property type="term" value="P:negative regulation of transcription elongation by RNA polymerase II"/>
    <property type="evidence" value="ECO:0007669"/>
    <property type="project" value="InterPro"/>
</dbReference>
<evidence type="ECO:0000256" key="2">
    <source>
        <dbReference type="ARBA" id="ARBA00022771"/>
    </source>
</evidence>
<feature type="compositionally biased region" description="Basic and acidic residues" evidence="6">
    <location>
        <begin position="130"/>
        <end position="149"/>
    </location>
</feature>
<feature type="region of interest" description="Disordered" evidence="6">
    <location>
        <begin position="452"/>
        <end position="475"/>
    </location>
</feature>
<keyword evidence="2" id="KW-0863">Zinc-finger</keyword>
<evidence type="ECO:0000313" key="8">
    <source>
        <dbReference type="EMBL" id="PIN03026.1"/>
    </source>
</evidence>
<dbReference type="OrthoDB" id="1932206at2759"/>
<dbReference type="InterPro" id="IPR019786">
    <property type="entry name" value="Zinc_finger_PHD-type_CS"/>
</dbReference>
<protein>
    <recommendedName>
        <fullName evidence="7">AIPP2-like SPOC-like domain-containing protein</fullName>
    </recommendedName>
</protein>
<dbReference type="InterPro" id="IPR013083">
    <property type="entry name" value="Znf_RING/FYVE/PHD"/>
</dbReference>
<feature type="compositionally biased region" description="Polar residues" evidence="6">
    <location>
        <begin position="459"/>
        <end position="475"/>
    </location>
</feature>
<dbReference type="AlphaFoldDB" id="A0A2G9GCK0"/>
<dbReference type="Pfam" id="PF23121">
    <property type="entry name" value="SPOC_AIPP2"/>
    <property type="match status" value="1"/>
</dbReference>
<dbReference type="SUPFAM" id="SSF57903">
    <property type="entry name" value="FYVE/PHD zinc finger"/>
    <property type="match status" value="1"/>
</dbReference>
<dbReference type="InterPro" id="IPR049914">
    <property type="entry name" value="PHD1-3/5-6"/>
</dbReference>
<dbReference type="CDD" id="cd15489">
    <property type="entry name" value="PHD_SF"/>
    <property type="match status" value="1"/>
</dbReference>
<keyword evidence="3" id="KW-0862">Zinc</keyword>
<accession>A0A2G9GCK0</accession>
<dbReference type="PANTHER" id="PTHR33304">
    <property type="match status" value="1"/>
</dbReference>
<dbReference type="EMBL" id="NKXS01005676">
    <property type="protein sequence ID" value="PIN03026.1"/>
    <property type="molecule type" value="Genomic_DNA"/>
</dbReference>
<reference evidence="9" key="1">
    <citation type="journal article" date="2018" name="Gigascience">
        <title>Genome assembly of the Pink Ipe (Handroanthus impetiginosus, Bignoniaceae), a highly valued, ecologically keystone Neotropical timber forest tree.</title>
        <authorList>
            <person name="Silva-Junior O.B."/>
            <person name="Grattapaglia D."/>
            <person name="Novaes E."/>
            <person name="Collevatti R.G."/>
        </authorList>
    </citation>
    <scope>NUCLEOTIDE SEQUENCE [LARGE SCALE GENOMIC DNA]</scope>
    <source>
        <strain evidence="9">cv. UFG-1</strain>
    </source>
</reference>
<comment type="caution">
    <text evidence="8">The sequence shown here is derived from an EMBL/GenBank/DDBJ whole genome shotgun (WGS) entry which is preliminary data.</text>
</comment>
<evidence type="ECO:0000259" key="7">
    <source>
        <dbReference type="Pfam" id="PF23121"/>
    </source>
</evidence>
<feature type="region of interest" description="Disordered" evidence="6">
    <location>
        <begin position="123"/>
        <end position="160"/>
    </location>
</feature>
<keyword evidence="9" id="KW-1185">Reference proteome</keyword>
<keyword evidence="4" id="KW-0805">Transcription regulation</keyword>
<organism evidence="8 9">
    <name type="scientific">Handroanthus impetiginosus</name>
    <dbReference type="NCBI Taxonomy" id="429701"/>
    <lineage>
        <taxon>Eukaryota</taxon>
        <taxon>Viridiplantae</taxon>
        <taxon>Streptophyta</taxon>
        <taxon>Embryophyta</taxon>
        <taxon>Tracheophyta</taxon>
        <taxon>Spermatophyta</taxon>
        <taxon>Magnoliopsida</taxon>
        <taxon>eudicotyledons</taxon>
        <taxon>Gunneridae</taxon>
        <taxon>Pentapetalae</taxon>
        <taxon>asterids</taxon>
        <taxon>lamiids</taxon>
        <taxon>Lamiales</taxon>
        <taxon>Bignoniaceae</taxon>
        <taxon>Crescentiina</taxon>
        <taxon>Tabebuia alliance</taxon>
        <taxon>Handroanthus</taxon>
    </lineage>
</organism>
<dbReference type="Gene3D" id="3.30.40.10">
    <property type="entry name" value="Zinc/RING finger domain, C3HC4 (zinc finger)"/>
    <property type="match status" value="1"/>
</dbReference>
<evidence type="ECO:0000256" key="1">
    <source>
        <dbReference type="ARBA" id="ARBA00022723"/>
    </source>
</evidence>
<dbReference type="PROSITE" id="PS01359">
    <property type="entry name" value="ZF_PHD_1"/>
    <property type="match status" value="1"/>
</dbReference>
<dbReference type="GO" id="GO:0140566">
    <property type="term" value="F:histone reader activity"/>
    <property type="evidence" value="ECO:0007669"/>
    <property type="project" value="InterPro"/>
</dbReference>
<evidence type="ECO:0000313" key="9">
    <source>
        <dbReference type="Proteomes" id="UP000231279"/>
    </source>
</evidence>
<evidence type="ECO:0000256" key="6">
    <source>
        <dbReference type="SAM" id="MobiDB-lite"/>
    </source>
</evidence>
<dbReference type="GO" id="GO:0008270">
    <property type="term" value="F:zinc ion binding"/>
    <property type="evidence" value="ECO:0007669"/>
    <property type="project" value="UniProtKB-KW"/>
</dbReference>
<gene>
    <name evidence="8" type="ORF">CDL12_24451</name>
</gene>
<evidence type="ECO:0000256" key="5">
    <source>
        <dbReference type="ARBA" id="ARBA00023163"/>
    </source>
</evidence>
<evidence type="ECO:0000256" key="3">
    <source>
        <dbReference type="ARBA" id="ARBA00022833"/>
    </source>
</evidence>